<keyword evidence="3" id="KW-1185">Reference proteome</keyword>
<sequence length="38" mass="3921">MSGIPALNRAKPTTPGTGTPTPVPVTHPTNHIPPPDPR</sequence>
<organism evidence="2 3">
    <name type="scientific">Actinokineospora spheciospongiae</name>
    <dbReference type="NCBI Taxonomy" id="909613"/>
    <lineage>
        <taxon>Bacteria</taxon>
        <taxon>Bacillati</taxon>
        <taxon>Actinomycetota</taxon>
        <taxon>Actinomycetes</taxon>
        <taxon>Pseudonocardiales</taxon>
        <taxon>Pseudonocardiaceae</taxon>
        <taxon>Actinokineospora</taxon>
    </lineage>
</organism>
<reference evidence="2 3" key="1">
    <citation type="journal article" date="2014" name="Genome Announc.">
        <title>Draft Genome Sequence of the Antitrypanosomally Active Sponge-Associated Bacterium Actinokineospora sp. Strain EG49.</title>
        <authorList>
            <person name="Harjes J."/>
            <person name="Ryu T."/>
            <person name="Abdelmohsen U.R."/>
            <person name="Moitinho-Silva L."/>
            <person name="Horn H."/>
            <person name="Ravasi T."/>
            <person name="Hentschel U."/>
        </authorList>
    </citation>
    <scope>NUCLEOTIDE SEQUENCE [LARGE SCALE GENOMIC DNA]</scope>
    <source>
        <strain evidence="2 3">EG49</strain>
    </source>
</reference>
<gene>
    <name evidence="2" type="ORF">UO65_0996</name>
</gene>
<name>W7JCE0_9PSEU</name>
<protein>
    <submittedName>
        <fullName evidence="2">Uncharacterized protein</fullName>
    </submittedName>
</protein>
<feature type="region of interest" description="Disordered" evidence="1">
    <location>
        <begin position="1"/>
        <end position="38"/>
    </location>
</feature>
<evidence type="ECO:0000313" key="3">
    <source>
        <dbReference type="Proteomes" id="UP000019277"/>
    </source>
</evidence>
<evidence type="ECO:0000313" key="2">
    <source>
        <dbReference type="EMBL" id="EWC63699.1"/>
    </source>
</evidence>
<feature type="compositionally biased region" description="Pro residues" evidence="1">
    <location>
        <begin position="21"/>
        <end position="38"/>
    </location>
</feature>
<accession>W7JCE0</accession>
<dbReference type="Proteomes" id="UP000019277">
    <property type="component" value="Unassembled WGS sequence"/>
</dbReference>
<dbReference type="EMBL" id="AYXG01000039">
    <property type="protein sequence ID" value="EWC63699.1"/>
    <property type="molecule type" value="Genomic_DNA"/>
</dbReference>
<comment type="caution">
    <text evidence="2">The sequence shown here is derived from an EMBL/GenBank/DDBJ whole genome shotgun (WGS) entry which is preliminary data.</text>
</comment>
<evidence type="ECO:0000256" key="1">
    <source>
        <dbReference type="SAM" id="MobiDB-lite"/>
    </source>
</evidence>
<dbReference type="AlphaFoldDB" id="W7JCE0"/>
<dbReference type="STRING" id="909613.UO65_0996"/>
<proteinExistence type="predicted"/>
<dbReference type="PATRIC" id="fig|909613.9.peg.1010"/>